<feature type="transmembrane region" description="Helical" evidence="2">
    <location>
        <begin position="50"/>
        <end position="76"/>
    </location>
</feature>
<keyword evidence="2" id="KW-0812">Transmembrane</keyword>
<feature type="transmembrane region" description="Helical" evidence="2">
    <location>
        <begin position="192"/>
        <end position="208"/>
    </location>
</feature>
<protein>
    <submittedName>
        <fullName evidence="3">Uncharacterized protein</fullName>
    </submittedName>
</protein>
<evidence type="ECO:0000256" key="2">
    <source>
        <dbReference type="SAM" id="Phobius"/>
    </source>
</evidence>
<proteinExistence type="predicted"/>
<feature type="transmembrane region" description="Helical" evidence="2">
    <location>
        <begin position="220"/>
        <end position="240"/>
    </location>
</feature>
<feature type="transmembrane region" description="Helical" evidence="2">
    <location>
        <begin position="144"/>
        <end position="162"/>
    </location>
</feature>
<keyword evidence="2" id="KW-1133">Transmembrane helix</keyword>
<evidence type="ECO:0000313" key="3">
    <source>
        <dbReference type="EMBL" id="GAA5195043.1"/>
    </source>
</evidence>
<feature type="transmembrane region" description="Helical" evidence="2">
    <location>
        <begin position="12"/>
        <end position="30"/>
    </location>
</feature>
<feature type="transmembrane region" description="Helical" evidence="2">
    <location>
        <begin position="275"/>
        <end position="293"/>
    </location>
</feature>
<dbReference type="RefSeq" id="WP_345635414.1">
    <property type="nucleotide sequence ID" value="NZ_BAABJQ010000023.1"/>
</dbReference>
<name>A0ABP9SI15_9ACTN</name>
<gene>
    <name evidence="3" type="ORF">GCM10023322_60850</name>
</gene>
<evidence type="ECO:0000256" key="1">
    <source>
        <dbReference type="SAM" id="MobiDB-lite"/>
    </source>
</evidence>
<keyword evidence="4" id="KW-1185">Reference proteome</keyword>
<feature type="transmembrane region" description="Helical" evidence="2">
    <location>
        <begin position="117"/>
        <end position="137"/>
    </location>
</feature>
<sequence length="375" mass="37105">MPEDAERPTGQRSTIVLFALGLIWLAAYLWSAHASIDEAGTDQLIAVFDAALALPGVVAATMLAGATAGVTALGWLRPRLPGPGGWAVSGVALLAGLIVGGLAGGMILVGYGHRSSITVLAWAVLAAGAVGGILGSARPREMTSAGLAATIVAFLIGFVLNYKQDSLLNLFGAGASVQSRADALNRLTPTESLLAGLLAGIVAYLYLRRTGTGLQFWPRFWAHLAAGATPGIILLLAEAVTRLGGGQLFGAAGSDSAIDQTAVAYSSGARLNHGLLVLFTGAFVAVIAFGGTIRRANAVRAETAGGRGAAGGVGHRGVASAARRAAAPAGRDSVAAVAGPAEVAATGADELTATGPAGLASADASPGNGSGAVES</sequence>
<feature type="transmembrane region" description="Helical" evidence="2">
    <location>
        <begin position="88"/>
        <end position="111"/>
    </location>
</feature>
<keyword evidence="2" id="KW-0472">Membrane</keyword>
<accession>A0ABP9SI15</accession>
<feature type="region of interest" description="Disordered" evidence="1">
    <location>
        <begin position="348"/>
        <end position="375"/>
    </location>
</feature>
<reference evidence="4" key="1">
    <citation type="journal article" date="2019" name="Int. J. Syst. Evol. Microbiol.">
        <title>The Global Catalogue of Microorganisms (GCM) 10K type strain sequencing project: providing services to taxonomists for standard genome sequencing and annotation.</title>
        <authorList>
            <consortium name="The Broad Institute Genomics Platform"/>
            <consortium name="The Broad Institute Genome Sequencing Center for Infectious Disease"/>
            <person name="Wu L."/>
            <person name="Ma J."/>
        </authorList>
    </citation>
    <scope>NUCLEOTIDE SEQUENCE [LARGE SCALE GENOMIC DNA]</scope>
    <source>
        <strain evidence="4">JCM 18304</strain>
    </source>
</reference>
<dbReference type="Proteomes" id="UP001501570">
    <property type="component" value="Unassembled WGS sequence"/>
</dbReference>
<dbReference type="EMBL" id="BAABJQ010000023">
    <property type="protein sequence ID" value="GAA5195043.1"/>
    <property type="molecule type" value="Genomic_DNA"/>
</dbReference>
<comment type="caution">
    <text evidence="3">The sequence shown here is derived from an EMBL/GenBank/DDBJ whole genome shotgun (WGS) entry which is preliminary data.</text>
</comment>
<organism evidence="3 4">
    <name type="scientific">Rugosimonospora acidiphila</name>
    <dbReference type="NCBI Taxonomy" id="556531"/>
    <lineage>
        <taxon>Bacteria</taxon>
        <taxon>Bacillati</taxon>
        <taxon>Actinomycetota</taxon>
        <taxon>Actinomycetes</taxon>
        <taxon>Micromonosporales</taxon>
        <taxon>Micromonosporaceae</taxon>
        <taxon>Rugosimonospora</taxon>
    </lineage>
</organism>
<evidence type="ECO:0000313" key="4">
    <source>
        <dbReference type="Proteomes" id="UP001501570"/>
    </source>
</evidence>